<sequence>MNRNILRSGAALVAAVLLTTLTVPAQASAGPNPGRAVQAIAPPAPAAAASLAAAPSPSIYPAVTVKYIRPDGGYGCDLDYLCALAWEPNYLWVDGQGGARLGGWAIFYLYNCREYELSNWLGDGYYLDNQRPAGLRGVRSYFRNQFHNQIGSYITPDGTQHGPYDWNPVWYIKNC</sequence>
<keyword evidence="3" id="KW-1185">Reference proteome</keyword>
<name>A0A7W7I1E9_9ACTN</name>
<evidence type="ECO:0000313" key="2">
    <source>
        <dbReference type="EMBL" id="MBB4764612.1"/>
    </source>
</evidence>
<protein>
    <recommendedName>
        <fullName evidence="4">Peptidase inhibitor family I36</fullName>
    </recommendedName>
</protein>
<gene>
    <name evidence="2" type="ORF">BJ971_005168</name>
</gene>
<proteinExistence type="predicted"/>
<evidence type="ECO:0000313" key="3">
    <source>
        <dbReference type="Proteomes" id="UP000578112"/>
    </source>
</evidence>
<dbReference type="AlphaFoldDB" id="A0A7W7I1E9"/>
<dbReference type="RefSeq" id="WP_184995783.1">
    <property type="nucleotide sequence ID" value="NZ_BOMK01000003.1"/>
</dbReference>
<reference evidence="2 3" key="1">
    <citation type="submission" date="2020-08" db="EMBL/GenBank/DDBJ databases">
        <title>Sequencing the genomes of 1000 actinobacteria strains.</title>
        <authorList>
            <person name="Klenk H.-P."/>
        </authorList>
    </citation>
    <scope>NUCLEOTIDE SEQUENCE [LARGE SCALE GENOMIC DNA]</scope>
    <source>
        <strain evidence="2 3">DSM 43149</strain>
    </source>
</reference>
<evidence type="ECO:0000256" key="1">
    <source>
        <dbReference type="SAM" id="SignalP"/>
    </source>
</evidence>
<dbReference type="Proteomes" id="UP000578112">
    <property type="component" value="Unassembled WGS sequence"/>
</dbReference>
<organism evidence="2 3">
    <name type="scientific">Actinoplanes digitatis</name>
    <dbReference type="NCBI Taxonomy" id="1868"/>
    <lineage>
        <taxon>Bacteria</taxon>
        <taxon>Bacillati</taxon>
        <taxon>Actinomycetota</taxon>
        <taxon>Actinomycetes</taxon>
        <taxon>Micromonosporales</taxon>
        <taxon>Micromonosporaceae</taxon>
        <taxon>Actinoplanes</taxon>
    </lineage>
</organism>
<dbReference type="EMBL" id="JACHNH010000001">
    <property type="protein sequence ID" value="MBB4764612.1"/>
    <property type="molecule type" value="Genomic_DNA"/>
</dbReference>
<accession>A0A7W7I1E9</accession>
<evidence type="ECO:0008006" key="4">
    <source>
        <dbReference type="Google" id="ProtNLM"/>
    </source>
</evidence>
<keyword evidence="1" id="KW-0732">Signal</keyword>
<feature type="chain" id="PRO_5039282442" description="Peptidase inhibitor family I36" evidence="1">
    <location>
        <begin position="30"/>
        <end position="175"/>
    </location>
</feature>
<comment type="caution">
    <text evidence="2">The sequence shown here is derived from an EMBL/GenBank/DDBJ whole genome shotgun (WGS) entry which is preliminary data.</text>
</comment>
<feature type="signal peptide" evidence="1">
    <location>
        <begin position="1"/>
        <end position="29"/>
    </location>
</feature>